<proteinExistence type="predicted"/>
<sequence length="37" mass="4178">MPGLHHLGYFGSFADELHFGHAALRLRNQQPQLASME</sequence>
<gene>
    <name evidence="1" type="ORF">FX983_05980</name>
</gene>
<evidence type="ECO:0000313" key="1">
    <source>
        <dbReference type="EMBL" id="KAF2391495.1"/>
    </source>
</evidence>
<evidence type="ECO:0000313" key="2">
    <source>
        <dbReference type="Proteomes" id="UP000475265"/>
    </source>
</evidence>
<name>A0A6L5BTX0_9PSED</name>
<accession>A0A6L5BTX0</accession>
<reference evidence="1 2" key="1">
    <citation type="submission" date="2019-12" db="EMBL/GenBank/DDBJ databases">
        <title>Endophytic bacteria associated with Panax ginseng seedlings.</title>
        <authorList>
            <person name="Park J.M."/>
            <person name="Shin R."/>
            <person name="Jo S.H."/>
        </authorList>
    </citation>
    <scope>NUCLEOTIDE SEQUENCE [LARGE SCALE GENOMIC DNA]</scope>
    <source>
        <strain evidence="1 2">PgKB32</strain>
    </source>
</reference>
<protein>
    <submittedName>
        <fullName evidence="1">Uncharacterized protein</fullName>
    </submittedName>
</protein>
<organism evidence="1 2">
    <name type="scientific">Pseudomonas frederiksbergensis</name>
    <dbReference type="NCBI Taxonomy" id="104087"/>
    <lineage>
        <taxon>Bacteria</taxon>
        <taxon>Pseudomonadati</taxon>
        <taxon>Pseudomonadota</taxon>
        <taxon>Gammaproteobacteria</taxon>
        <taxon>Pseudomonadales</taxon>
        <taxon>Pseudomonadaceae</taxon>
        <taxon>Pseudomonas</taxon>
    </lineage>
</organism>
<dbReference type="Proteomes" id="UP000475265">
    <property type="component" value="Unassembled WGS sequence"/>
</dbReference>
<dbReference type="EMBL" id="JAAAXX010000002">
    <property type="protein sequence ID" value="KAF2391495.1"/>
    <property type="molecule type" value="Genomic_DNA"/>
</dbReference>
<dbReference type="AlphaFoldDB" id="A0A6L5BTX0"/>
<comment type="caution">
    <text evidence="1">The sequence shown here is derived from an EMBL/GenBank/DDBJ whole genome shotgun (WGS) entry which is preliminary data.</text>
</comment>